<dbReference type="InterPro" id="IPR050469">
    <property type="entry name" value="Diguanylate_Cyclase"/>
</dbReference>
<keyword evidence="2" id="KW-0812">Transmembrane</keyword>
<organism evidence="4 5">
    <name type="scientific">Nocardia terpenica</name>
    <dbReference type="NCBI Taxonomy" id="455432"/>
    <lineage>
        <taxon>Bacteria</taxon>
        <taxon>Bacillati</taxon>
        <taxon>Actinomycetota</taxon>
        <taxon>Actinomycetes</taxon>
        <taxon>Mycobacteriales</taxon>
        <taxon>Nocardiaceae</taxon>
        <taxon>Nocardia</taxon>
    </lineage>
</organism>
<feature type="region of interest" description="Disordered" evidence="1">
    <location>
        <begin position="373"/>
        <end position="398"/>
    </location>
</feature>
<keyword evidence="2" id="KW-1133">Transmembrane helix</keyword>
<dbReference type="EMBL" id="LWGR01000021">
    <property type="protein sequence ID" value="KZM68505.1"/>
    <property type="molecule type" value="Genomic_DNA"/>
</dbReference>
<dbReference type="SMART" id="SM00267">
    <property type="entry name" value="GGDEF"/>
    <property type="match status" value="1"/>
</dbReference>
<dbReference type="AlphaFoldDB" id="A0A164HH08"/>
<dbReference type="PANTHER" id="PTHR45138">
    <property type="entry name" value="REGULATORY COMPONENTS OF SENSORY TRANSDUCTION SYSTEM"/>
    <property type="match status" value="1"/>
</dbReference>
<dbReference type="PANTHER" id="PTHR45138:SF9">
    <property type="entry name" value="DIGUANYLATE CYCLASE DGCM-RELATED"/>
    <property type="match status" value="1"/>
</dbReference>
<dbReference type="PROSITE" id="PS50887">
    <property type="entry name" value="GGDEF"/>
    <property type="match status" value="1"/>
</dbReference>
<dbReference type="RefSeq" id="WP_067580171.1">
    <property type="nucleotide sequence ID" value="NZ_JABMCZ010000002.1"/>
</dbReference>
<reference evidence="4 5" key="1">
    <citation type="submission" date="2016-04" db="EMBL/GenBank/DDBJ databases">
        <authorList>
            <person name="Evans L.H."/>
            <person name="Alamgir A."/>
            <person name="Owens N."/>
            <person name="Weber N.D."/>
            <person name="Virtaneva K."/>
            <person name="Barbian K."/>
            <person name="Babar A."/>
            <person name="Rosenke K."/>
        </authorList>
    </citation>
    <scope>NUCLEOTIDE SEQUENCE [LARGE SCALE GENOMIC DNA]</scope>
    <source>
        <strain evidence="4 5">IFM 0406</strain>
    </source>
</reference>
<dbReference type="OrthoDB" id="23692at2"/>
<dbReference type="InterPro" id="IPR029787">
    <property type="entry name" value="Nucleotide_cyclase"/>
</dbReference>
<comment type="caution">
    <text evidence="4">The sequence shown here is derived from an EMBL/GenBank/DDBJ whole genome shotgun (WGS) entry which is preliminary data.</text>
</comment>
<evidence type="ECO:0000256" key="2">
    <source>
        <dbReference type="SAM" id="Phobius"/>
    </source>
</evidence>
<feature type="transmembrane region" description="Helical" evidence="2">
    <location>
        <begin position="139"/>
        <end position="159"/>
    </location>
</feature>
<dbReference type="GO" id="GO:0005886">
    <property type="term" value="C:plasma membrane"/>
    <property type="evidence" value="ECO:0007669"/>
    <property type="project" value="TreeGrafter"/>
</dbReference>
<protein>
    <recommendedName>
        <fullName evidence="3">GGDEF domain-containing protein</fullName>
    </recommendedName>
</protein>
<gene>
    <name evidence="4" type="ORF">AWN90_11595</name>
</gene>
<dbReference type="GO" id="GO:0052621">
    <property type="term" value="F:diguanylate cyclase activity"/>
    <property type="evidence" value="ECO:0007669"/>
    <property type="project" value="TreeGrafter"/>
</dbReference>
<dbReference type="NCBIfam" id="TIGR00254">
    <property type="entry name" value="GGDEF"/>
    <property type="match status" value="1"/>
</dbReference>
<evidence type="ECO:0000259" key="3">
    <source>
        <dbReference type="PROSITE" id="PS50887"/>
    </source>
</evidence>
<feature type="transmembrane region" description="Helical" evidence="2">
    <location>
        <begin position="179"/>
        <end position="200"/>
    </location>
</feature>
<keyword evidence="5" id="KW-1185">Reference proteome</keyword>
<dbReference type="CDD" id="cd01949">
    <property type="entry name" value="GGDEF"/>
    <property type="match status" value="1"/>
</dbReference>
<keyword evidence="2" id="KW-0472">Membrane</keyword>
<name>A0A164HH08_9NOCA</name>
<dbReference type="GO" id="GO:1902201">
    <property type="term" value="P:negative regulation of bacterial-type flagellum-dependent cell motility"/>
    <property type="evidence" value="ECO:0007669"/>
    <property type="project" value="TreeGrafter"/>
</dbReference>
<dbReference type="Gene3D" id="3.30.70.270">
    <property type="match status" value="1"/>
</dbReference>
<feature type="transmembrane region" description="Helical" evidence="2">
    <location>
        <begin position="36"/>
        <end position="55"/>
    </location>
</feature>
<dbReference type="InterPro" id="IPR000160">
    <property type="entry name" value="GGDEF_dom"/>
</dbReference>
<feature type="transmembrane region" description="Helical" evidence="2">
    <location>
        <begin position="114"/>
        <end position="132"/>
    </location>
</feature>
<proteinExistence type="predicted"/>
<accession>A0A164HH08</accession>
<evidence type="ECO:0000313" key="5">
    <source>
        <dbReference type="Proteomes" id="UP000076512"/>
    </source>
</evidence>
<dbReference type="GO" id="GO:0043709">
    <property type="term" value="P:cell adhesion involved in single-species biofilm formation"/>
    <property type="evidence" value="ECO:0007669"/>
    <property type="project" value="TreeGrafter"/>
</dbReference>
<dbReference type="STRING" id="455432.AWN90_11595"/>
<feature type="domain" description="GGDEF" evidence="3">
    <location>
        <begin position="239"/>
        <end position="373"/>
    </location>
</feature>
<evidence type="ECO:0000313" key="4">
    <source>
        <dbReference type="EMBL" id="KZM68505.1"/>
    </source>
</evidence>
<dbReference type="Proteomes" id="UP000076512">
    <property type="component" value="Unassembled WGS sequence"/>
</dbReference>
<sequence length="398" mass="43439">MTDSRSLYRTWWRDRVDYRWLVETLQSHSALRGFKLMLGAGGIVMLMIAVLAAVAQGDVSGPLGWQGGIEAAVAGAWTLRWWLLPWPREIESLAWIALFDLDTTANDLLAHDRVIAVLGIVLLMAMGGYVTVFHGPRVLALHVGWSMLAAVVLGVVIATGYLPNTGREPEATGQWYRDVALALAIVLVMLVVVGVILPFVQLCHWIVRVDALSDPLTKLLNRRGLDSYVVSHVGRCGRRSAYVATVDLDRFKTVNDTFGHPFGDEALVHTAQRLRQVADIEALVARTGGEEFVVVGYLTEDPIAVGERLRRAVETMPGLPVTITASVGVAVADASQPNTEYTEATFQRLLHRSDSAMYRAKRLGGNTVVVADRDEPVPTLPPRPMTAIPDRPAIPGSA</sequence>
<dbReference type="Pfam" id="PF00990">
    <property type="entry name" value="GGDEF"/>
    <property type="match status" value="1"/>
</dbReference>
<dbReference type="SUPFAM" id="SSF55073">
    <property type="entry name" value="Nucleotide cyclase"/>
    <property type="match status" value="1"/>
</dbReference>
<evidence type="ECO:0000256" key="1">
    <source>
        <dbReference type="SAM" id="MobiDB-lite"/>
    </source>
</evidence>
<dbReference type="InterPro" id="IPR043128">
    <property type="entry name" value="Rev_trsase/Diguanyl_cyclase"/>
</dbReference>